<feature type="region of interest" description="Disordered" evidence="1">
    <location>
        <begin position="146"/>
        <end position="171"/>
    </location>
</feature>
<dbReference type="GO" id="GO:0005524">
    <property type="term" value="F:ATP binding"/>
    <property type="evidence" value="ECO:0007669"/>
    <property type="project" value="TreeGrafter"/>
</dbReference>
<protein>
    <submittedName>
        <fullName evidence="3">AAA family ATPase</fullName>
    </submittedName>
</protein>
<sequence length="456" mass="49036">MTDATITIDPTGNGGIDIGAAAHPLTENTVPEARAAAVRHVVAHARNEGRDIEVTAHEPGGTFYLSVSPDGTVTPIPEPAGPVQPDAPVVADDDPVWQERASQPATEGARGRFNAMLGAKIAPAPAELERRRSAYALELEEAEKQRQAEQLAEQEAAAQEGRRAARRREEEEAERALRRLIQKNFQKAKTILVANPKGGMRKTTTVYLLAATFGIIRGGSVIAWDANETVGTLGHRAAQDEHQRTVVDLLEQAAADFNSVEGSRLGTLDAYVRPQGDSHFDVLASDEDPERQDIVDSERFATVHEILSRFYRMILVDTGNNIRVSHFLAALEAADQLVIPVAASEDGAYGARYMIDSLRASGHDELVKNAVVLIHDLEPASNASADYLELAHGIADEFAGQVAAVLPVPFDPALKGGNEIDYAQLTPATQRAYREAAGAIAASLGRDRARQVTPAH</sequence>
<dbReference type="PANTHER" id="PTHR43384:SF14">
    <property type="entry name" value="ESX-1 SECRETION-ASSOCIATED PROTEIN ESPI"/>
    <property type="match status" value="1"/>
</dbReference>
<evidence type="ECO:0000256" key="1">
    <source>
        <dbReference type="SAM" id="MobiDB-lite"/>
    </source>
</evidence>
<dbReference type="PANTHER" id="PTHR43384">
    <property type="entry name" value="SEPTUM SITE-DETERMINING PROTEIN MIND HOMOLOG, CHLOROPLASTIC-RELATED"/>
    <property type="match status" value="1"/>
</dbReference>
<accession>A0A921GQK3</accession>
<evidence type="ECO:0000313" key="4">
    <source>
        <dbReference type="Proteomes" id="UP000775129"/>
    </source>
</evidence>
<dbReference type="GO" id="GO:0016887">
    <property type="term" value="F:ATP hydrolysis activity"/>
    <property type="evidence" value="ECO:0007669"/>
    <property type="project" value="TreeGrafter"/>
</dbReference>
<proteinExistence type="predicted"/>
<reference evidence="3" key="1">
    <citation type="journal article" date="2021" name="PeerJ">
        <title>Extensive microbial diversity within the chicken gut microbiome revealed by metagenomics and culture.</title>
        <authorList>
            <person name="Gilroy R."/>
            <person name="Ravi A."/>
            <person name="Getino M."/>
            <person name="Pursley I."/>
            <person name="Horton D.L."/>
            <person name="Alikhan N.F."/>
            <person name="Baker D."/>
            <person name="Gharbi K."/>
            <person name="Hall N."/>
            <person name="Watson M."/>
            <person name="Adriaenssens E.M."/>
            <person name="Foster-Nyarko E."/>
            <person name="Jarju S."/>
            <person name="Secka A."/>
            <person name="Antonio M."/>
            <person name="Oren A."/>
            <person name="Chaudhuri R.R."/>
            <person name="La Ragione R."/>
            <person name="Hildebrand F."/>
            <person name="Pallen M.J."/>
        </authorList>
    </citation>
    <scope>NUCLEOTIDE SEQUENCE</scope>
    <source>
        <strain evidence="3">1647</strain>
    </source>
</reference>
<dbReference type="Pfam" id="PF13614">
    <property type="entry name" value="AAA_31"/>
    <property type="match status" value="1"/>
</dbReference>
<reference evidence="3" key="2">
    <citation type="submission" date="2021-09" db="EMBL/GenBank/DDBJ databases">
        <authorList>
            <person name="Gilroy R."/>
        </authorList>
    </citation>
    <scope>NUCLEOTIDE SEQUENCE</scope>
    <source>
        <strain evidence="3">1647</strain>
    </source>
</reference>
<comment type="caution">
    <text evidence="3">The sequence shown here is derived from an EMBL/GenBank/DDBJ whole genome shotgun (WGS) entry which is preliminary data.</text>
</comment>
<evidence type="ECO:0000313" key="3">
    <source>
        <dbReference type="EMBL" id="HJF50358.1"/>
    </source>
</evidence>
<dbReference type="Proteomes" id="UP000775129">
    <property type="component" value="Unassembled WGS sequence"/>
</dbReference>
<dbReference type="EMBL" id="DYWO01000344">
    <property type="protein sequence ID" value="HJF50358.1"/>
    <property type="molecule type" value="Genomic_DNA"/>
</dbReference>
<feature type="compositionally biased region" description="Low complexity" evidence="1">
    <location>
        <begin position="148"/>
        <end position="159"/>
    </location>
</feature>
<organism evidence="3 4">
    <name type="scientific">Brachybacterium paraconglomeratum</name>
    <dbReference type="NCBI Taxonomy" id="173362"/>
    <lineage>
        <taxon>Bacteria</taxon>
        <taxon>Bacillati</taxon>
        <taxon>Actinomycetota</taxon>
        <taxon>Actinomycetes</taxon>
        <taxon>Micrococcales</taxon>
        <taxon>Dermabacteraceae</taxon>
        <taxon>Brachybacterium</taxon>
    </lineage>
</organism>
<dbReference type="SUPFAM" id="SSF52540">
    <property type="entry name" value="P-loop containing nucleoside triphosphate hydrolases"/>
    <property type="match status" value="1"/>
</dbReference>
<dbReference type="GO" id="GO:0051782">
    <property type="term" value="P:negative regulation of cell division"/>
    <property type="evidence" value="ECO:0007669"/>
    <property type="project" value="TreeGrafter"/>
</dbReference>
<dbReference type="InterPro" id="IPR050625">
    <property type="entry name" value="ParA/MinD_ATPase"/>
</dbReference>
<dbReference type="InterPro" id="IPR027417">
    <property type="entry name" value="P-loop_NTPase"/>
</dbReference>
<feature type="domain" description="AAA" evidence="2">
    <location>
        <begin position="189"/>
        <end position="358"/>
    </location>
</feature>
<name>A0A921GQK3_9MICO</name>
<gene>
    <name evidence="3" type="ORF">K8W24_11295</name>
</gene>
<dbReference type="GO" id="GO:0009898">
    <property type="term" value="C:cytoplasmic side of plasma membrane"/>
    <property type="evidence" value="ECO:0007669"/>
    <property type="project" value="TreeGrafter"/>
</dbReference>
<dbReference type="InterPro" id="IPR025669">
    <property type="entry name" value="AAA_dom"/>
</dbReference>
<dbReference type="AlphaFoldDB" id="A0A921GQK3"/>
<dbReference type="GO" id="GO:0005829">
    <property type="term" value="C:cytosol"/>
    <property type="evidence" value="ECO:0007669"/>
    <property type="project" value="TreeGrafter"/>
</dbReference>
<dbReference type="Gene3D" id="3.40.50.300">
    <property type="entry name" value="P-loop containing nucleotide triphosphate hydrolases"/>
    <property type="match status" value="1"/>
</dbReference>
<evidence type="ECO:0000259" key="2">
    <source>
        <dbReference type="Pfam" id="PF13614"/>
    </source>
</evidence>
<feature type="compositionally biased region" description="Basic and acidic residues" evidence="1">
    <location>
        <begin position="160"/>
        <end position="171"/>
    </location>
</feature>